<feature type="transmembrane region" description="Helical" evidence="7">
    <location>
        <begin position="54"/>
        <end position="75"/>
    </location>
</feature>
<keyword evidence="6" id="KW-1015">Disulfide bond</keyword>
<comment type="similarity">
    <text evidence="2 7">Belongs to the tetraspanin (TM4SF) family.</text>
</comment>
<dbReference type="InParanoid" id="D6X2R0"/>
<dbReference type="EMBL" id="KQ971372">
    <property type="protein sequence ID" value="EFA10284.1"/>
    <property type="molecule type" value="Genomic_DNA"/>
</dbReference>
<feature type="disulfide bond" evidence="6">
    <location>
        <begin position="151"/>
        <end position="171"/>
    </location>
</feature>
<proteinExistence type="inferred from homology"/>
<dbReference type="InterPro" id="IPR018499">
    <property type="entry name" value="Tetraspanin/Peripherin"/>
</dbReference>
<evidence type="ECO:0000256" key="7">
    <source>
        <dbReference type="RuleBase" id="RU361218"/>
    </source>
</evidence>
<feature type="disulfide bond" evidence="6">
    <location>
        <begin position="150"/>
        <end position="183"/>
    </location>
</feature>
<evidence type="ECO:0000256" key="6">
    <source>
        <dbReference type="PIRSR" id="PIRSR002419-1"/>
    </source>
</evidence>
<dbReference type="PANTHER" id="PTHR19282">
    <property type="entry name" value="TETRASPANIN"/>
    <property type="match status" value="1"/>
</dbReference>
<feature type="transmembrane region" description="Helical" evidence="7">
    <location>
        <begin position="82"/>
        <end position="103"/>
    </location>
</feature>
<protein>
    <recommendedName>
        <fullName evidence="7">Tetraspanin</fullName>
    </recommendedName>
</protein>
<dbReference type="Proteomes" id="UP000007266">
    <property type="component" value="Linkage group 9"/>
</dbReference>
<gene>
    <name evidence="8" type="primary">AUGUSTUS-3.0.2_12488</name>
    <name evidence="8" type="ORF">TcasGA2_TC012488</name>
</gene>
<dbReference type="Pfam" id="PF00335">
    <property type="entry name" value="Tetraspanin"/>
    <property type="match status" value="1"/>
</dbReference>
<dbReference type="CDD" id="cd03127">
    <property type="entry name" value="tetraspanin_LEL"/>
    <property type="match status" value="1"/>
</dbReference>
<evidence type="ECO:0000313" key="9">
    <source>
        <dbReference type="Proteomes" id="UP000007266"/>
    </source>
</evidence>
<dbReference type="SUPFAM" id="SSF48652">
    <property type="entry name" value="Tetraspanin"/>
    <property type="match status" value="1"/>
</dbReference>
<dbReference type="InterPro" id="IPR000301">
    <property type="entry name" value="Tetraspanin_animals"/>
</dbReference>
<dbReference type="PANTHER" id="PTHR19282:SF252">
    <property type="entry name" value="TETRASPANIN"/>
    <property type="match status" value="1"/>
</dbReference>
<keyword evidence="3 7" id="KW-0812">Transmembrane</keyword>
<evidence type="ECO:0000256" key="5">
    <source>
        <dbReference type="ARBA" id="ARBA00023136"/>
    </source>
</evidence>
<dbReference type="PhylomeDB" id="D6X2R0"/>
<dbReference type="GO" id="GO:0005886">
    <property type="term" value="C:plasma membrane"/>
    <property type="evidence" value="ECO:0000318"/>
    <property type="project" value="GO_Central"/>
</dbReference>
<dbReference type="AlphaFoldDB" id="D6X2R0"/>
<reference evidence="8 9" key="2">
    <citation type="journal article" date="2010" name="Nucleic Acids Res.">
        <title>BeetleBase in 2010: revisions to provide comprehensive genomic information for Tribolium castaneum.</title>
        <authorList>
            <person name="Kim H.S."/>
            <person name="Murphy T."/>
            <person name="Xia J."/>
            <person name="Caragea D."/>
            <person name="Park Y."/>
            <person name="Beeman R.W."/>
            <person name="Lorenzen M.D."/>
            <person name="Butcher S."/>
            <person name="Manak J.R."/>
            <person name="Brown S.J."/>
        </authorList>
    </citation>
    <scope>GENOME REANNOTATION</scope>
    <source>
        <strain evidence="8 9">Georgia GA2</strain>
    </source>
</reference>
<dbReference type="InterPro" id="IPR008952">
    <property type="entry name" value="Tetraspanin_EC2_sf"/>
</dbReference>
<accession>D6X2R0</accession>
<sequence length="234" mass="25561">MDLRDSRNKRSNYVICGSALILAVLGLVMFSVGLNWLISIANCGILAESITKNASLTLVTGAIIIVSSYAGWTAIKRKNLALLILYGAVLMSLTVLELSIAIYDFLDTSKLGEQVPKFATKIDETIHLAFNKNDSDATNCLNNLQSKVRCCGAHGPSDYALHKIAKIPESCYDKNSKPYMKGCATELAHLLRYDLKCSASFGVIAAIFGGVGTVFVFLVSRRKLQELQVRVFDE</sequence>
<feature type="transmembrane region" description="Helical" evidence="7">
    <location>
        <begin position="12"/>
        <end position="34"/>
    </location>
</feature>
<name>D6X2R0_TRICA</name>
<evidence type="ECO:0000256" key="1">
    <source>
        <dbReference type="ARBA" id="ARBA00004141"/>
    </source>
</evidence>
<organism evidence="8 9">
    <name type="scientific">Tribolium castaneum</name>
    <name type="common">Red flour beetle</name>
    <dbReference type="NCBI Taxonomy" id="7070"/>
    <lineage>
        <taxon>Eukaryota</taxon>
        <taxon>Metazoa</taxon>
        <taxon>Ecdysozoa</taxon>
        <taxon>Arthropoda</taxon>
        <taxon>Hexapoda</taxon>
        <taxon>Insecta</taxon>
        <taxon>Pterygota</taxon>
        <taxon>Neoptera</taxon>
        <taxon>Endopterygota</taxon>
        <taxon>Coleoptera</taxon>
        <taxon>Polyphaga</taxon>
        <taxon>Cucujiformia</taxon>
        <taxon>Tenebrionidae</taxon>
        <taxon>Tenebrionidae incertae sedis</taxon>
        <taxon>Tribolium</taxon>
    </lineage>
</organism>
<evidence type="ECO:0000256" key="3">
    <source>
        <dbReference type="ARBA" id="ARBA00022692"/>
    </source>
</evidence>
<dbReference type="PIRSF" id="PIRSF002419">
    <property type="entry name" value="Tetraspanin"/>
    <property type="match status" value="1"/>
</dbReference>
<dbReference type="OrthoDB" id="6760972at2759"/>
<comment type="subcellular location">
    <subcellularLocation>
        <location evidence="1 7">Membrane</location>
        <topology evidence="1 7">Multi-pass membrane protein</topology>
    </subcellularLocation>
</comment>
<dbReference type="HOGENOM" id="CLU_055524_8_0_1"/>
<dbReference type="Gene3D" id="1.10.1450.10">
    <property type="entry name" value="Tetraspanin"/>
    <property type="match status" value="1"/>
</dbReference>
<keyword evidence="5 7" id="KW-0472">Membrane</keyword>
<evidence type="ECO:0000256" key="2">
    <source>
        <dbReference type="ARBA" id="ARBA00006840"/>
    </source>
</evidence>
<evidence type="ECO:0000256" key="4">
    <source>
        <dbReference type="ARBA" id="ARBA00022989"/>
    </source>
</evidence>
<evidence type="ECO:0000313" key="8">
    <source>
        <dbReference type="EMBL" id="EFA10284.1"/>
    </source>
</evidence>
<feature type="transmembrane region" description="Helical" evidence="7">
    <location>
        <begin position="199"/>
        <end position="220"/>
    </location>
</feature>
<reference evidence="8 9" key="1">
    <citation type="journal article" date="2008" name="Nature">
        <title>The genome of the model beetle and pest Tribolium castaneum.</title>
        <authorList>
            <consortium name="Tribolium Genome Sequencing Consortium"/>
            <person name="Richards S."/>
            <person name="Gibbs R.A."/>
            <person name="Weinstock G.M."/>
            <person name="Brown S.J."/>
            <person name="Denell R."/>
            <person name="Beeman R.W."/>
            <person name="Gibbs R."/>
            <person name="Beeman R.W."/>
            <person name="Brown S.J."/>
            <person name="Bucher G."/>
            <person name="Friedrich M."/>
            <person name="Grimmelikhuijzen C.J."/>
            <person name="Klingler M."/>
            <person name="Lorenzen M."/>
            <person name="Richards S."/>
            <person name="Roth S."/>
            <person name="Schroder R."/>
            <person name="Tautz D."/>
            <person name="Zdobnov E.M."/>
            <person name="Muzny D."/>
            <person name="Gibbs R.A."/>
            <person name="Weinstock G.M."/>
            <person name="Attaway T."/>
            <person name="Bell S."/>
            <person name="Buhay C.J."/>
            <person name="Chandrabose M.N."/>
            <person name="Chavez D."/>
            <person name="Clerk-Blankenburg K.P."/>
            <person name="Cree A."/>
            <person name="Dao M."/>
            <person name="Davis C."/>
            <person name="Chacko J."/>
            <person name="Dinh H."/>
            <person name="Dugan-Rocha S."/>
            <person name="Fowler G."/>
            <person name="Garner T.T."/>
            <person name="Garnes J."/>
            <person name="Gnirke A."/>
            <person name="Hawes A."/>
            <person name="Hernandez J."/>
            <person name="Hines S."/>
            <person name="Holder M."/>
            <person name="Hume J."/>
            <person name="Jhangiani S.N."/>
            <person name="Joshi V."/>
            <person name="Khan Z.M."/>
            <person name="Jackson L."/>
            <person name="Kovar C."/>
            <person name="Kowis A."/>
            <person name="Lee S."/>
            <person name="Lewis L.R."/>
            <person name="Margolis J."/>
            <person name="Morgan M."/>
            <person name="Nazareth L.V."/>
            <person name="Nguyen N."/>
            <person name="Okwuonu G."/>
            <person name="Parker D."/>
            <person name="Richards S."/>
            <person name="Ruiz S.J."/>
            <person name="Santibanez J."/>
            <person name="Savard J."/>
            <person name="Scherer S.E."/>
            <person name="Schneider B."/>
            <person name="Sodergren E."/>
            <person name="Tautz D."/>
            <person name="Vattahil S."/>
            <person name="Villasana D."/>
            <person name="White C.S."/>
            <person name="Wright R."/>
            <person name="Park Y."/>
            <person name="Beeman R.W."/>
            <person name="Lord J."/>
            <person name="Oppert B."/>
            <person name="Lorenzen M."/>
            <person name="Brown S."/>
            <person name="Wang L."/>
            <person name="Savard J."/>
            <person name="Tautz D."/>
            <person name="Richards S."/>
            <person name="Weinstock G."/>
            <person name="Gibbs R.A."/>
            <person name="Liu Y."/>
            <person name="Worley K."/>
            <person name="Weinstock G."/>
            <person name="Elsik C.G."/>
            <person name="Reese J.T."/>
            <person name="Elhaik E."/>
            <person name="Landan G."/>
            <person name="Graur D."/>
            <person name="Arensburger P."/>
            <person name="Atkinson P."/>
            <person name="Beeman R.W."/>
            <person name="Beidler J."/>
            <person name="Brown S.J."/>
            <person name="Demuth J.P."/>
            <person name="Drury D.W."/>
            <person name="Du Y.Z."/>
            <person name="Fujiwara H."/>
            <person name="Lorenzen M."/>
            <person name="Maselli V."/>
            <person name="Osanai M."/>
            <person name="Park Y."/>
            <person name="Robertson H.M."/>
            <person name="Tu Z."/>
            <person name="Wang J.J."/>
            <person name="Wang S."/>
            <person name="Richards S."/>
            <person name="Song H."/>
            <person name="Zhang L."/>
            <person name="Sodergren E."/>
            <person name="Werner D."/>
            <person name="Stanke M."/>
            <person name="Morgenstern B."/>
            <person name="Solovyev V."/>
            <person name="Kosarev P."/>
            <person name="Brown G."/>
            <person name="Chen H.C."/>
            <person name="Ermolaeva O."/>
            <person name="Hlavina W."/>
            <person name="Kapustin Y."/>
            <person name="Kiryutin B."/>
            <person name="Kitts P."/>
            <person name="Maglott D."/>
            <person name="Pruitt K."/>
            <person name="Sapojnikov V."/>
            <person name="Souvorov A."/>
            <person name="Mackey A.J."/>
            <person name="Waterhouse R.M."/>
            <person name="Wyder S."/>
            <person name="Zdobnov E.M."/>
            <person name="Zdobnov E.M."/>
            <person name="Wyder S."/>
            <person name="Kriventseva E.V."/>
            <person name="Kadowaki T."/>
            <person name="Bork P."/>
            <person name="Aranda M."/>
            <person name="Bao R."/>
            <person name="Beermann A."/>
            <person name="Berns N."/>
            <person name="Bolognesi R."/>
            <person name="Bonneton F."/>
            <person name="Bopp D."/>
            <person name="Brown S.J."/>
            <person name="Bucher G."/>
            <person name="Butts T."/>
            <person name="Chaumot A."/>
            <person name="Denell R.E."/>
            <person name="Ferrier D.E."/>
            <person name="Friedrich M."/>
            <person name="Gordon C.M."/>
            <person name="Jindra M."/>
            <person name="Klingler M."/>
            <person name="Lan Q."/>
            <person name="Lattorff H.M."/>
            <person name="Laudet V."/>
            <person name="von Levetsow C."/>
            <person name="Liu Z."/>
            <person name="Lutz R."/>
            <person name="Lynch J.A."/>
            <person name="da Fonseca R.N."/>
            <person name="Posnien N."/>
            <person name="Reuter R."/>
            <person name="Roth S."/>
            <person name="Savard J."/>
            <person name="Schinko J.B."/>
            <person name="Schmitt C."/>
            <person name="Schoppmeier M."/>
            <person name="Schroder R."/>
            <person name="Shippy T.D."/>
            <person name="Simonnet F."/>
            <person name="Marques-Souza H."/>
            <person name="Tautz D."/>
            <person name="Tomoyasu Y."/>
            <person name="Trauner J."/>
            <person name="Van der Zee M."/>
            <person name="Vervoort M."/>
            <person name="Wittkopp N."/>
            <person name="Wimmer E.A."/>
            <person name="Yang X."/>
            <person name="Jones A.K."/>
            <person name="Sattelle D.B."/>
            <person name="Ebert P.R."/>
            <person name="Nelson D."/>
            <person name="Scott J.G."/>
            <person name="Beeman R.W."/>
            <person name="Muthukrishnan S."/>
            <person name="Kramer K.J."/>
            <person name="Arakane Y."/>
            <person name="Beeman R.W."/>
            <person name="Zhu Q."/>
            <person name="Hogenkamp D."/>
            <person name="Dixit R."/>
            <person name="Oppert B."/>
            <person name="Jiang H."/>
            <person name="Zou Z."/>
            <person name="Marshall J."/>
            <person name="Elpidina E."/>
            <person name="Vinokurov K."/>
            <person name="Oppert C."/>
            <person name="Zou Z."/>
            <person name="Evans J."/>
            <person name="Lu Z."/>
            <person name="Zhao P."/>
            <person name="Sumathipala N."/>
            <person name="Altincicek B."/>
            <person name="Vilcinskas A."/>
            <person name="Williams M."/>
            <person name="Hultmark D."/>
            <person name="Hetru C."/>
            <person name="Jiang H."/>
            <person name="Grimmelikhuijzen C.J."/>
            <person name="Hauser F."/>
            <person name="Cazzamali G."/>
            <person name="Williamson M."/>
            <person name="Park Y."/>
            <person name="Li B."/>
            <person name="Tanaka Y."/>
            <person name="Predel R."/>
            <person name="Neupert S."/>
            <person name="Schachtner J."/>
            <person name="Verleyen P."/>
            <person name="Raible F."/>
            <person name="Bork P."/>
            <person name="Friedrich M."/>
            <person name="Walden K.K."/>
            <person name="Robertson H.M."/>
            <person name="Angeli S."/>
            <person name="Foret S."/>
            <person name="Bucher G."/>
            <person name="Schuetz S."/>
            <person name="Maleszka R."/>
            <person name="Wimmer E.A."/>
            <person name="Beeman R.W."/>
            <person name="Lorenzen M."/>
            <person name="Tomoyasu Y."/>
            <person name="Miller S.C."/>
            <person name="Grossmann D."/>
            <person name="Bucher G."/>
        </authorList>
    </citation>
    <scope>NUCLEOTIDE SEQUENCE [LARGE SCALE GENOMIC DNA]</scope>
    <source>
        <strain evidence="8 9">Georgia GA2</strain>
    </source>
</reference>
<keyword evidence="9" id="KW-1185">Reference proteome</keyword>
<keyword evidence="4 7" id="KW-1133">Transmembrane helix</keyword>